<protein>
    <submittedName>
        <fullName evidence="1">Uncharacterized protein</fullName>
    </submittedName>
</protein>
<accession>A0ABQ6D0U8</accession>
<evidence type="ECO:0000313" key="1">
    <source>
        <dbReference type="EMBL" id="GLS43929.1"/>
    </source>
</evidence>
<reference evidence="2" key="1">
    <citation type="journal article" date="2019" name="Int. J. Syst. Evol. Microbiol.">
        <title>The Global Catalogue of Microorganisms (GCM) 10K type strain sequencing project: providing services to taxonomists for standard genome sequencing and annotation.</title>
        <authorList>
            <consortium name="The Broad Institute Genomics Platform"/>
            <consortium name="The Broad Institute Genome Sequencing Center for Infectious Disease"/>
            <person name="Wu L."/>
            <person name="Ma J."/>
        </authorList>
    </citation>
    <scope>NUCLEOTIDE SEQUENCE [LARGE SCALE GENOMIC DNA]</scope>
    <source>
        <strain evidence="2">NBRC 107710</strain>
    </source>
</reference>
<dbReference type="EMBL" id="BSPG01000008">
    <property type="protein sequence ID" value="GLS43929.1"/>
    <property type="molecule type" value="Genomic_DNA"/>
</dbReference>
<sequence length="97" mass="10556">MIGLGASFTEVLMSKAFSPIALHPSHGSAAFAVPRSAPWRLDFGNLEGELAQVLDLIRECARIAWWDGSAIGLHLNDVFGLFDSLDTRFGVEPEDRA</sequence>
<comment type="caution">
    <text evidence="1">The sequence shown here is derived from an EMBL/GenBank/DDBJ whole genome shotgun (WGS) entry which is preliminary data.</text>
</comment>
<evidence type="ECO:0000313" key="2">
    <source>
        <dbReference type="Proteomes" id="UP001156881"/>
    </source>
</evidence>
<dbReference type="Proteomes" id="UP001156881">
    <property type="component" value="Unassembled WGS sequence"/>
</dbReference>
<gene>
    <name evidence="1" type="ORF">GCM10007884_19150</name>
</gene>
<dbReference type="RefSeq" id="WP_183502863.1">
    <property type="nucleotide sequence ID" value="NZ_BSPG01000008.1"/>
</dbReference>
<keyword evidence="2" id="KW-1185">Reference proteome</keyword>
<organism evidence="1 2">
    <name type="scientific">Methylobacterium brachythecii</name>
    <dbReference type="NCBI Taxonomy" id="1176177"/>
    <lineage>
        <taxon>Bacteria</taxon>
        <taxon>Pseudomonadati</taxon>
        <taxon>Pseudomonadota</taxon>
        <taxon>Alphaproteobacteria</taxon>
        <taxon>Hyphomicrobiales</taxon>
        <taxon>Methylobacteriaceae</taxon>
        <taxon>Methylobacterium</taxon>
    </lineage>
</organism>
<name>A0ABQ6D0U8_9HYPH</name>
<proteinExistence type="predicted"/>